<sequence length="157" mass="17248">MPDLNQKQALFRSASATIYLCNSLRSILYALQGFPAPNFFRLVIGAGMIVINMAMVFVYTGRPPMAMTYVEQVKFPVIPGVLGEGETLFTYKGRCVVDGITIFCLWVFMGSHFLGFVTAALLGAATAFKTMQPDLFTELFRETGDGGGNYQSVDNMI</sequence>
<dbReference type="Proteomes" id="UP001295423">
    <property type="component" value="Unassembled WGS sequence"/>
</dbReference>
<evidence type="ECO:0000256" key="1">
    <source>
        <dbReference type="SAM" id="Phobius"/>
    </source>
</evidence>
<keyword evidence="1" id="KW-0472">Membrane</keyword>
<comment type="caution">
    <text evidence="2">The sequence shown here is derived from an EMBL/GenBank/DDBJ whole genome shotgun (WGS) entry which is preliminary data.</text>
</comment>
<evidence type="ECO:0000313" key="3">
    <source>
        <dbReference type="Proteomes" id="UP001295423"/>
    </source>
</evidence>
<feature type="transmembrane region" description="Helical" evidence="1">
    <location>
        <begin position="39"/>
        <end position="59"/>
    </location>
</feature>
<gene>
    <name evidence="2" type="ORF">CYCCA115_LOCUS16002</name>
</gene>
<feature type="transmembrane region" description="Helical" evidence="1">
    <location>
        <begin position="102"/>
        <end position="128"/>
    </location>
</feature>
<organism evidence="2 3">
    <name type="scientific">Cylindrotheca closterium</name>
    <dbReference type="NCBI Taxonomy" id="2856"/>
    <lineage>
        <taxon>Eukaryota</taxon>
        <taxon>Sar</taxon>
        <taxon>Stramenopiles</taxon>
        <taxon>Ochrophyta</taxon>
        <taxon>Bacillariophyta</taxon>
        <taxon>Bacillariophyceae</taxon>
        <taxon>Bacillariophycidae</taxon>
        <taxon>Bacillariales</taxon>
        <taxon>Bacillariaceae</taxon>
        <taxon>Cylindrotheca</taxon>
    </lineage>
</organism>
<keyword evidence="1" id="KW-1133">Transmembrane helix</keyword>
<keyword evidence="1" id="KW-0812">Transmembrane</keyword>
<evidence type="ECO:0000313" key="2">
    <source>
        <dbReference type="EMBL" id="CAJ1955956.1"/>
    </source>
</evidence>
<accession>A0AAD2JJM8</accession>
<protein>
    <submittedName>
        <fullName evidence="2">Uncharacterized protein</fullName>
    </submittedName>
</protein>
<proteinExistence type="predicted"/>
<dbReference type="AlphaFoldDB" id="A0AAD2JJM8"/>
<reference evidence="2" key="1">
    <citation type="submission" date="2023-08" db="EMBL/GenBank/DDBJ databases">
        <authorList>
            <person name="Audoor S."/>
            <person name="Bilcke G."/>
        </authorList>
    </citation>
    <scope>NUCLEOTIDE SEQUENCE</scope>
</reference>
<name>A0AAD2JJM8_9STRA</name>
<keyword evidence="3" id="KW-1185">Reference proteome</keyword>
<dbReference type="EMBL" id="CAKOGP040001903">
    <property type="protein sequence ID" value="CAJ1955956.1"/>
    <property type="molecule type" value="Genomic_DNA"/>
</dbReference>